<comment type="caution">
    <text evidence="4">The sequence shown here is derived from an EMBL/GenBank/DDBJ whole genome shotgun (WGS) entry which is preliminary data.</text>
</comment>
<proteinExistence type="inferred from homology"/>
<gene>
    <name evidence="4" type="primary">CTSL</name>
    <name evidence="4" type="ORF">SNAT2548_LOCUS23758</name>
</gene>
<dbReference type="PROSITE" id="PS00640">
    <property type="entry name" value="THIOL_PROTEASE_ASN"/>
    <property type="match status" value="1"/>
</dbReference>
<dbReference type="InterPro" id="IPR000668">
    <property type="entry name" value="Peptidase_C1A_C"/>
</dbReference>
<dbReference type="Pfam" id="PF00112">
    <property type="entry name" value="Peptidase_C1"/>
    <property type="match status" value="1"/>
</dbReference>
<keyword evidence="2" id="KW-0865">Zymogen</keyword>
<protein>
    <submittedName>
        <fullName evidence="4">CTSL protein</fullName>
    </submittedName>
</protein>
<evidence type="ECO:0000256" key="1">
    <source>
        <dbReference type="ARBA" id="ARBA00008455"/>
    </source>
</evidence>
<dbReference type="InterPro" id="IPR039417">
    <property type="entry name" value="Peptidase_C1A_papain-like"/>
</dbReference>
<dbReference type="Proteomes" id="UP000604046">
    <property type="component" value="Unassembled WGS sequence"/>
</dbReference>
<organism evidence="4 5">
    <name type="scientific">Symbiodinium natans</name>
    <dbReference type="NCBI Taxonomy" id="878477"/>
    <lineage>
        <taxon>Eukaryota</taxon>
        <taxon>Sar</taxon>
        <taxon>Alveolata</taxon>
        <taxon>Dinophyceae</taxon>
        <taxon>Suessiales</taxon>
        <taxon>Symbiodiniaceae</taxon>
        <taxon>Symbiodinium</taxon>
    </lineage>
</organism>
<dbReference type="OrthoDB" id="190265at2759"/>
<dbReference type="PROSITE" id="PS00139">
    <property type="entry name" value="THIOL_PROTEASE_CYS"/>
    <property type="match status" value="1"/>
</dbReference>
<sequence length="272" mass="29425">MAEKFPKSLDWRDSEPCVVSPAKNQGHCGSCWAFATTGVVESHAAIASGVLTILSPQQLVTCAENKFHCGGTGGCDGSTSELAMDYIKKYGMTYEDVIPYVSFFGDEPKCSDTMKYRAMAYKMVTIEGWVKTETNSYEAVMHALVNYGPLAISVDASHWSPYSSGIANPCSIKKNVDIDHAVGLVGFGEEDGKMYWTVRNSWGATWGEKGYIRLERQDKKYCGMDSTPHHGSACEADPDTPVKVCGTCGILYDVSYPTGAAVVGVGKGTVDR</sequence>
<dbReference type="InterPro" id="IPR025661">
    <property type="entry name" value="Pept_asp_AS"/>
</dbReference>
<keyword evidence="5" id="KW-1185">Reference proteome</keyword>
<dbReference type="InterPro" id="IPR013128">
    <property type="entry name" value="Peptidase_C1A"/>
</dbReference>
<evidence type="ECO:0000256" key="2">
    <source>
        <dbReference type="ARBA" id="ARBA00023145"/>
    </source>
</evidence>
<feature type="domain" description="Peptidase C1A papain C-terminal" evidence="3">
    <location>
        <begin position="5"/>
        <end position="232"/>
    </location>
</feature>
<reference evidence="4" key="1">
    <citation type="submission" date="2021-02" db="EMBL/GenBank/DDBJ databases">
        <authorList>
            <person name="Dougan E. K."/>
            <person name="Rhodes N."/>
            <person name="Thang M."/>
            <person name="Chan C."/>
        </authorList>
    </citation>
    <scope>NUCLEOTIDE SEQUENCE</scope>
</reference>
<dbReference type="InterPro" id="IPR000169">
    <property type="entry name" value="Pept_cys_AS"/>
</dbReference>
<dbReference type="PANTHER" id="PTHR12411">
    <property type="entry name" value="CYSTEINE PROTEASE FAMILY C1-RELATED"/>
    <property type="match status" value="1"/>
</dbReference>
<evidence type="ECO:0000313" key="4">
    <source>
        <dbReference type="EMBL" id="CAE7437193.1"/>
    </source>
</evidence>
<dbReference type="AlphaFoldDB" id="A0A812REG7"/>
<dbReference type="Gene3D" id="3.90.70.10">
    <property type="entry name" value="Cysteine proteinases"/>
    <property type="match status" value="1"/>
</dbReference>
<evidence type="ECO:0000259" key="3">
    <source>
        <dbReference type="SMART" id="SM00645"/>
    </source>
</evidence>
<dbReference type="CDD" id="cd02248">
    <property type="entry name" value="Peptidase_C1A"/>
    <property type="match status" value="1"/>
</dbReference>
<dbReference type="PRINTS" id="PR00705">
    <property type="entry name" value="PAPAIN"/>
</dbReference>
<dbReference type="GO" id="GO:0008234">
    <property type="term" value="F:cysteine-type peptidase activity"/>
    <property type="evidence" value="ECO:0007669"/>
    <property type="project" value="InterPro"/>
</dbReference>
<dbReference type="SUPFAM" id="SSF54001">
    <property type="entry name" value="Cysteine proteinases"/>
    <property type="match status" value="1"/>
</dbReference>
<dbReference type="GO" id="GO:0006508">
    <property type="term" value="P:proteolysis"/>
    <property type="evidence" value="ECO:0007669"/>
    <property type="project" value="InterPro"/>
</dbReference>
<evidence type="ECO:0000313" key="5">
    <source>
        <dbReference type="Proteomes" id="UP000604046"/>
    </source>
</evidence>
<dbReference type="InterPro" id="IPR038765">
    <property type="entry name" value="Papain-like_cys_pep_sf"/>
</dbReference>
<name>A0A812REG7_9DINO</name>
<comment type="similarity">
    <text evidence="1">Belongs to the peptidase C1 family.</text>
</comment>
<accession>A0A812REG7</accession>
<dbReference type="SMART" id="SM00645">
    <property type="entry name" value="Pept_C1"/>
    <property type="match status" value="1"/>
</dbReference>
<dbReference type="EMBL" id="CAJNDS010002333">
    <property type="protein sequence ID" value="CAE7437193.1"/>
    <property type="molecule type" value="Genomic_DNA"/>
</dbReference>